<keyword evidence="6" id="KW-0227">DNA damage</keyword>
<proteinExistence type="inferred from homology"/>
<dbReference type="GO" id="GO:0006260">
    <property type="term" value="P:DNA replication"/>
    <property type="evidence" value="ECO:0007669"/>
    <property type="project" value="UniProtKB-KW"/>
</dbReference>
<dbReference type="InterPro" id="IPR015797">
    <property type="entry name" value="NUDIX_hydrolase-like_dom_sf"/>
</dbReference>
<reference evidence="13" key="2">
    <citation type="submission" date="2021-04" db="EMBL/GenBank/DDBJ databases">
        <authorList>
            <person name="Gilroy R."/>
        </authorList>
    </citation>
    <scope>NUCLEOTIDE SEQUENCE</scope>
    <source>
        <strain evidence="13">ChiW7-2402</strain>
    </source>
</reference>
<dbReference type="InterPro" id="IPR029119">
    <property type="entry name" value="MutY_C"/>
</dbReference>
<keyword evidence="8" id="KW-0460">Magnesium</keyword>
<evidence type="ECO:0000256" key="1">
    <source>
        <dbReference type="ARBA" id="ARBA00001946"/>
    </source>
</evidence>
<reference evidence="13" key="1">
    <citation type="journal article" date="2021" name="PeerJ">
        <title>Extensive microbial diversity within the chicken gut microbiome revealed by metagenomics and culture.</title>
        <authorList>
            <person name="Gilroy R."/>
            <person name="Ravi A."/>
            <person name="Getino M."/>
            <person name="Pursley I."/>
            <person name="Horton D.L."/>
            <person name="Alikhan N.F."/>
            <person name="Baker D."/>
            <person name="Gharbi K."/>
            <person name="Hall N."/>
            <person name="Watson M."/>
            <person name="Adriaenssens E.M."/>
            <person name="Foster-Nyarko E."/>
            <person name="Jarju S."/>
            <person name="Secka A."/>
            <person name="Antonio M."/>
            <person name="Oren A."/>
            <person name="Chaudhuri R.R."/>
            <person name="La Ragione R."/>
            <person name="Hildebrand F."/>
            <person name="Pallen M.J."/>
        </authorList>
    </citation>
    <scope>NUCLEOTIDE SEQUENCE</scope>
    <source>
        <strain evidence="13">ChiW7-2402</strain>
    </source>
</reference>
<protein>
    <recommendedName>
        <fullName evidence="11">8-oxo-dGTP diphosphatase</fullName>
        <ecNumber evidence="11">3.6.1.55</ecNumber>
    </recommendedName>
</protein>
<comment type="similarity">
    <text evidence="2">Belongs to the Nudix hydrolase family.</text>
</comment>
<dbReference type="GO" id="GO:0006281">
    <property type="term" value="P:DNA repair"/>
    <property type="evidence" value="ECO:0007669"/>
    <property type="project" value="UniProtKB-KW"/>
</dbReference>
<comment type="caution">
    <text evidence="13">The sequence shown here is derived from an EMBL/GenBank/DDBJ whole genome shotgun (WGS) entry which is preliminary data.</text>
</comment>
<comment type="catalytic activity">
    <reaction evidence="10">
        <text>8-oxo-dGTP + H2O = 8-oxo-dGMP + diphosphate + H(+)</text>
        <dbReference type="Rhea" id="RHEA:31575"/>
        <dbReference type="ChEBI" id="CHEBI:15377"/>
        <dbReference type="ChEBI" id="CHEBI:15378"/>
        <dbReference type="ChEBI" id="CHEBI:33019"/>
        <dbReference type="ChEBI" id="CHEBI:63224"/>
        <dbReference type="ChEBI" id="CHEBI:77896"/>
        <dbReference type="EC" id="3.6.1.55"/>
    </reaction>
</comment>
<sequence>MTEVVAALVWREGRFLICKRPAGKARAHLWEFVGGKVEPGEAPEAALRRECREELDIEVKVGEKFFEVTHAYPDLTVHLTLFSAEIVSGEPKLLEHEDARWIAPSEIGGYAFCPADEDILREIERVFSKRPQDPIVSAP</sequence>
<keyword evidence="5" id="KW-0479">Metal-binding</keyword>
<keyword evidence="3" id="KW-0515">Mutator protein</keyword>
<evidence type="ECO:0000256" key="8">
    <source>
        <dbReference type="ARBA" id="ARBA00022842"/>
    </source>
</evidence>
<dbReference type="PANTHER" id="PTHR47707">
    <property type="entry name" value="8-OXO-DGTP DIPHOSPHATASE"/>
    <property type="match status" value="1"/>
</dbReference>
<dbReference type="GO" id="GO:0008413">
    <property type="term" value="F:8-oxo-7,8-dihydroguanosine triphosphate pyrophosphatase activity"/>
    <property type="evidence" value="ECO:0007669"/>
    <property type="project" value="TreeGrafter"/>
</dbReference>
<comment type="cofactor">
    <cofactor evidence="1">
        <name>Mg(2+)</name>
        <dbReference type="ChEBI" id="CHEBI:18420"/>
    </cofactor>
</comment>
<dbReference type="GO" id="GO:0044715">
    <property type="term" value="F:8-oxo-dGDP phosphatase activity"/>
    <property type="evidence" value="ECO:0007669"/>
    <property type="project" value="TreeGrafter"/>
</dbReference>
<dbReference type="Pfam" id="PF14815">
    <property type="entry name" value="NUDIX_4"/>
    <property type="match status" value="1"/>
</dbReference>
<evidence type="ECO:0000256" key="10">
    <source>
        <dbReference type="ARBA" id="ARBA00035861"/>
    </source>
</evidence>
<dbReference type="InterPro" id="IPR020476">
    <property type="entry name" value="Nudix_hydrolase"/>
</dbReference>
<evidence type="ECO:0000256" key="6">
    <source>
        <dbReference type="ARBA" id="ARBA00022763"/>
    </source>
</evidence>
<dbReference type="Gene3D" id="3.90.79.10">
    <property type="entry name" value="Nucleoside Triphosphate Pyrophosphohydrolase"/>
    <property type="match status" value="1"/>
</dbReference>
<name>A0A9D2G699_9FIRM</name>
<dbReference type="PRINTS" id="PR00502">
    <property type="entry name" value="NUDIXFAMILY"/>
</dbReference>
<dbReference type="GO" id="GO:0035539">
    <property type="term" value="F:8-oxo-7,8-dihydrodeoxyguanosine triphosphate pyrophosphatase activity"/>
    <property type="evidence" value="ECO:0007669"/>
    <property type="project" value="UniProtKB-EC"/>
</dbReference>
<organism evidence="13 14">
    <name type="scientific">Candidatus Gallimonas intestinavium</name>
    <dbReference type="NCBI Taxonomy" id="2838603"/>
    <lineage>
        <taxon>Bacteria</taxon>
        <taxon>Bacillati</taxon>
        <taxon>Bacillota</taxon>
        <taxon>Clostridia</taxon>
        <taxon>Candidatus Gallimonas</taxon>
    </lineage>
</organism>
<accession>A0A9D2G699</accession>
<dbReference type="GO" id="GO:0044716">
    <property type="term" value="F:8-oxo-GDP phosphatase activity"/>
    <property type="evidence" value="ECO:0007669"/>
    <property type="project" value="TreeGrafter"/>
</dbReference>
<gene>
    <name evidence="13" type="ORF">H9964_06520</name>
</gene>
<keyword evidence="4" id="KW-0235">DNA replication</keyword>
<dbReference type="AlphaFoldDB" id="A0A9D2G699"/>
<feature type="domain" description="Nudix hydrolase" evidence="12">
    <location>
        <begin position="1"/>
        <end position="126"/>
    </location>
</feature>
<evidence type="ECO:0000256" key="9">
    <source>
        <dbReference type="ARBA" id="ARBA00023204"/>
    </source>
</evidence>
<evidence type="ECO:0000259" key="12">
    <source>
        <dbReference type="PROSITE" id="PS51462"/>
    </source>
</evidence>
<dbReference type="EMBL" id="DXBB01000090">
    <property type="protein sequence ID" value="HIZ73217.1"/>
    <property type="molecule type" value="Genomic_DNA"/>
</dbReference>
<dbReference type="CDD" id="cd03425">
    <property type="entry name" value="NUDIX_MutT_NudA_like"/>
    <property type="match status" value="1"/>
</dbReference>
<keyword evidence="7" id="KW-0378">Hydrolase</keyword>
<dbReference type="InterPro" id="IPR047127">
    <property type="entry name" value="MutT-like"/>
</dbReference>
<dbReference type="PANTHER" id="PTHR47707:SF1">
    <property type="entry name" value="NUDIX HYDROLASE FAMILY PROTEIN"/>
    <property type="match status" value="1"/>
</dbReference>
<evidence type="ECO:0000313" key="14">
    <source>
        <dbReference type="Proteomes" id="UP000824102"/>
    </source>
</evidence>
<evidence type="ECO:0000256" key="5">
    <source>
        <dbReference type="ARBA" id="ARBA00022723"/>
    </source>
</evidence>
<keyword evidence="9" id="KW-0234">DNA repair</keyword>
<dbReference type="EC" id="3.6.1.55" evidence="11"/>
<evidence type="ECO:0000256" key="4">
    <source>
        <dbReference type="ARBA" id="ARBA00022705"/>
    </source>
</evidence>
<evidence type="ECO:0000256" key="7">
    <source>
        <dbReference type="ARBA" id="ARBA00022801"/>
    </source>
</evidence>
<dbReference type="PROSITE" id="PS51462">
    <property type="entry name" value="NUDIX"/>
    <property type="match status" value="1"/>
</dbReference>
<evidence type="ECO:0000256" key="3">
    <source>
        <dbReference type="ARBA" id="ARBA00022457"/>
    </source>
</evidence>
<evidence type="ECO:0000313" key="13">
    <source>
        <dbReference type="EMBL" id="HIZ73217.1"/>
    </source>
</evidence>
<dbReference type="GO" id="GO:0046872">
    <property type="term" value="F:metal ion binding"/>
    <property type="evidence" value="ECO:0007669"/>
    <property type="project" value="UniProtKB-KW"/>
</dbReference>
<dbReference type="SUPFAM" id="SSF55811">
    <property type="entry name" value="Nudix"/>
    <property type="match status" value="1"/>
</dbReference>
<evidence type="ECO:0000256" key="2">
    <source>
        <dbReference type="ARBA" id="ARBA00005582"/>
    </source>
</evidence>
<dbReference type="InterPro" id="IPR000086">
    <property type="entry name" value="NUDIX_hydrolase_dom"/>
</dbReference>
<evidence type="ECO:0000256" key="11">
    <source>
        <dbReference type="ARBA" id="ARBA00038905"/>
    </source>
</evidence>
<dbReference type="Proteomes" id="UP000824102">
    <property type="component" value="Unassembled WGS sequence"/>
</dbReference>